<organism evidence="2 3">
    <name type="scientific">Blepharisma stoltei</name>
    <dbReference type="NCBI Taxonomy" id="1481888"/>
    <lineage>
        <taxon>Eukaryota</taxon>
        <taxon>Sar</taxon>
        <taxon>Alveolata</taxon>
        <taxon>Ciliophora</taxon>
        <taxon>Postciliodesmatophora</taxon>
        <taxon>Heterotrichea</taxon>
        <taxon>Heterotrichida</taxon>
        <taxon>Blepharismidae</taxon>
        <taxon>Blepharisma</taxon>
    </lineage>
</organism>
<dbReference type="InterPro" id="IPR005502">
    <property type="entry name" value="Ribosyl_crysJ1"/>
</dbReference>
<evidence type="ECO:0000313" key="3">
    <source>
        <dbReference type="Proteomes" id="UP001162131"/>
    </source>
</evidence>
<feature type="binding site" evidence="1">
    <location>
        <position position="80"/>
    </location>
    <ligand>
        <name>Mg(2+)</name>
        <dbReference type="ChEBI" id="CHEBI:18420"/>
        <label>1</label>
    </ligand>
</feature>
<dbReference type="InterPro" id="IPR036705">
    <property type="entry name" value="Ribosyl_crysJ1_sf"/>
</dbReference>
<evidence type="ECO:0000313" key="2">
    <source>
        <dbReference type="EMBL" id="CAG9315637.1"/>
    </source>
</evidence>
<keyword evidence="3" id="KW-1185">Reference proteome</keyword>
<dbReference type="Proteomes" id="UP001162131">
    <property type="component" value="Unassembled WGS sequence"/>
</dbReference>
<protein>
    <recommendedName>
        <fullName evidence="4">ADP-ribosylglycohydrolase</fullName>
    </recommendedName>
</protein>
<gene>
    <name evidence="2" type="ORF">BSTOLATCC_MIC14387</name>
</gene>
<keyword evidence="1" id="KW-0479">Metal-binding</keyword>
<evidence type="ECO:0008006" key="4">
    <source>
        <dbReference type="Google" id="ProtNLM"/>
    </source>
</evidence>
<feature type="binding site" evidence="1">
    <location>
        <position position="326"/>
    </location>
    <ligand>
        <name>Mg(2+)</name>
        <dbReference type="ChEBI" id="CHEBI:18420"/>
        <label>1</label>
    </ligand>
</feature>
<dbReference type="Pfam" id="PF03747">
    <property type="entry name" value="ADP_ribosyl_GH"/>
    <property type="match status" value="1"/>
</dbReference>
<reference evidence="2" key="1">
    <citation type="submission" date="2021-09" db="EMBL/GenBank/DDBJ databases">
        <authorList>
            <consortium name="AG Swart"/>
            <person name="Singh M."/>
            <person name="Singh A."/>
            <person name="Seah K."/>
            <person name="Emmerich C."/>
        </authorList>
    </citation>
    <scope>NUCLEOTIDE SEQUENCE</scope>
    <source>
        <strain evidence="2">ATCC30299</strain>
    </source>
</reference>
<accession>A0AAU9IQY8</accession>
<feature type="binding site" evidence="1">
    <location>
        <position position="324"/>
    </location>
    <ligand>
        <name>Mg(2+)</name>
        <dbReference type="ChEBI" id="CHEBI:18420"/>
        <label>1</label>
    </ligand>
</feature>
<dbReference type="GO" id="GO:0046872">
    <property type="term" value="F:metal ion binding"/>
    <property type="evidence" value="ECO:0007669"/>
    <property type="project" value="UniProtKB-KW"/>
</dbReference>
<keyword evidence="1" id="KW-0460">Magnesium</keyword>
<dbReference type="SUPFAM" id="SSF101478">
    <property type="entry name" value="ADP-ribosylglycohydrolase"/>
    <property type="match status" value="1"/>
</dbReference>
<dbReference type="AlphaFoldDB" id="A0AAU9IQY8"/>
<dbReference type="PANTHER" id="PTHR16222">
    <property type="entry name" value="ADP-RIBOSYLGLYCOHYDROLASE"/>
    <property type="match status" value="1"/>
</dbReference>
<dbReference type="PANTHER" id="PTHR16222:SF40">
    <property type="entry name" value="ADP-RIBOSYLGLYCOHYDROLASE"/>
    <property type="match status" value="1"/>
</dbReference>
<comment type="cofactor">
    <cofactor evidence="1">
        <name>Mg(2+)</name>
        <dbReference type="ChEBI" id="CHEBI:18420"/>
    </cofactor>
    <text evidence="1">Binds 2 magnesium ions per subunit.</text>
</comment>
<dbReference type="Gene3D" id="1.10.4080.10">
    <property type="entry name" value="ADP-ribosylation/Crystallin J1"/>
    <property type="match status" value="1"/>
</dbReference>
<comment type="caution">
    <text evidence="2">The sequence shown here is derived from an EMBL/GenBank/DDBJ whole genome shotgun (WGS) entry which is preliminary data.</text>
</comment>
<feature type="binding site" evidence="1">
    <location>
        <position position="81"/>
    </location>
    <ligand>
        <name>Mg(2+)</name>
        <dbReference type="ChEBI" id="CHEBI:18420"/>
        <label>1</label>
    </ligand>
</feature>
<evidence type="ECO:0000256" key="1">
    <source>
        <dbReference type="PIRSR" id="PIRSR605502-1"/>
    </source>
</evidence>
<feature type="binding site" evidence="1">
    <location>
        <position position="79"/>
    </location>
    <ligand>
        <name>Mg(2+)</name>
        <dbReference type="ChEBI" id="CHEBI:18420"/>
        <label>1</label>
    </ligand>
</feature>
<feature type="binding site" evidence="1">
    <location>
        <position position="327"/>
    </location>
    <ligand>
        <name>Mg(2+)</name>
        <dbReference type="ChEBI" id="CHEBI:18420"/>
        <label>1</label>
    </ligand>
</feature>
<sequence length="372" mass="41613">MASLQDYISQLNLITEKLTKEEFSDKIKGSLFGMAIGDALGARTEFVSKEKCIEFWQNKPLSMLGWECSMPNWEEGDWSDDTDQTLLIILSWLALERVDDTDFGARLKHWLDHGFEELGDTGGCGVGAVTQEVISHEKFLESPWIAALEVFVKRNCNLARTGAIMRTHGLGMIDYEDLGAVVRSAILMAKATHSDPRSVGSAVAVSVSISLMLKGLRNIEQVLDIAYEITRRAMEDYLNQLDTMTSSIAAELQNIYLQQKPNIILSSNPEILRKYIRPSIENDLIPLEEEGDGYTYKCMGVGFWGLSQNDYSTMIRRVITEGGDADTNAAVAGSLLGCRIGYSQLPQSLILQLKHRVWLENIADHLINKIYH</sequence>
<dbReference type="EMBL" id="CAJZBQ010000014">
    <property type="protein sequence ID" value="CAG9315637.1"/>
    <property type="molecule type" value="Genomic_DNA"/>
</dbReference>
<proteinExistence type="predicted"/>
<dbReference type="InterPro" id="IPR050792">
    <property type="entry name" value="ADP-ribosylglycohydrolase"/>
</dbReference>
<name>A0AAU9IQY8_9CILI</name>